<keyword evidence="3" id="KW-0804">Transcription</keyword>
<evidence type="ECO:0000256" key="1">
    <source>
        <dbReference type="ARBA" id="ARBA00023015"/>
    </source>
</evidence>
<feature type="domain" description="HTH tetR-type" evidence="6">
    <location>
        <begin position="45"/>
        <end position="105"/>
    </location>
</feature>
<keyword evidence="8" id="KW-1185">Reference proteome</keyword>
<proteinExistence type="predicted"/>
<evidence type="ECO:0000256" key="2">
    <source>
        <dbReference type="ARBA" id="ARBA00023125"/>
    </source>
</evidence>
<dbReference type="PANTHER" id="PTHR30055">
    <property type="entry name" value="HTH-TYPE TRANSCRIPTIONAL REGULATOR RUTR"/>
    <property type="match status" value="1"/>
</dbReference>
<dbReference type="InterPro" id="IPR041347">
    <property type="entry name" value="MftR_C"/>
</dbReference>
<dbReference type="Gene3D" id="1.10.357.10">
    <property type="entry name" value="Tetracycline Repressor, domain 2"/>
    <property type="match status" value="1"/>
</dbReference>
<evidence type="ECO:0000256" key="4">
    <source>
        <dbReference type="PROSITE-ProRule" id="PRU00335"/>
    </source>
</evidence>
<evidence type="ECO:0000256" key="3">
    <source>
        <dbReference type="ARBA" id="ARBA00023163"/>
    </source>
</evidence>
<evidence type="ECO:0000256" key="5">
    <source>
        <dbReference type="SAM" id="MobiDB-lite"/>
    </source>
</evidence>
<dbReference type="PRINTS" id="PR00455">
    <property type="entry name" value="HTHTETR"/>
</dbReference>
<comment type="caution">
    <text evidence="7">The sequence shown here is derived from an EMBL/GenBank/DDBJ whole genome shotgun (WGS) entry which is preliminary data.</text>
</comment>
<dbReference type="Proteomes" id="UP000664073">
    <property type="component" value="Unassembled WGS sequence"/>
</dbReference>
<dbReference type="InterPro" id="IPR001647">
    <property type="entry name" value="HTH_TetR"/>
</dbReference>
<feature type="region of interest" description="Disordered" evidence="5">
    <location>
        <begin position="1"/>
        <end position="44"/>
    </location>
</feature>
<protein>
    <submittedName>
        <fullName evidence="7">TetR family transcriptional regulator</fullName>
    </submittedName>
</protein>
<evidence type="ECO:0000259" key="6">
    <source>
        <dbReference type="PROSITE" id="PS50977"/>
    </source>
</evidence>
<name>A0A939HKC0_9PROT</name>
<dbReference type="GO" id="GO:0000976">
    <property type="term" value="F:transcription cis-regulatory region binding"/>
    <property type="evidence" value="ECO:0007669"/>
    <property type="project" value="TreeGrafter"/>
</dbReference>
<dbReference type="Gene3D" id="1.10.10.60">
    <property type="entry name" value="Homeodomain-like"/>
    <property type="match status" value="1"/>
</dbReference>
<dbReference type="Pfam" id="PF00440">
    <property type="entry name" value="TetR_N"/>
    <property type="match status" value="1"/>
</dbReference>
<dbReference type="Pfam" id="PF17754">
    <property type="entry name" value="TetR_C_14"/>
    <property type="match status" value="1"/>
</dbReference>
<dbReference type="PROSITE" id="PS50977">
    <property type="entry name" value="HTH_TETR_2"/>
    <property type="match status" value="1"/>
</dbReference>
<dbReference type="EMBL" id="JAFVMH010000002">
    <property type="protein sequence ID" value="MBO1324330.1"/>
    <property type="molecule type" value="Genomic_DNA"/>
</dbReference>
<dbReference type="InterPro" id="IPR009057">
    <property type="entry name" value="Homeodomain-like_sf"/>
</dbReference>
<keyword evidence="1" id="KW-0805">Transcription regulation</keyword>
<feature type="region of interest" description="Disordered" evidence="5">
    <location>
        <begin position="228"/>
        <end position="252"/>
    </location>
</feature>
<dbReference type="GO" id="GO:0003700">
    <property type="term" value="F:DNA-binding transcription factor activity"/>
    <property type="evidence" value="ECO:0007669"/>
    <property type="project" value="TreeGrafter"/>
</dbReference>
<gene>
    <name evidence="7" type="ORF">J2D77_04030</name>
</gene>
<keyword evidence="2 4" id="KW-0238">DNA-binding</keyword>
<dbReference type="SUPFAM" id="SSF46689">
    <property type="entry name" value="Homeodomain-like"/>
    <property type="match status" value="1"/>
</dbReference>
<sequence>MRGAGTRPAASRTGNGHDTARQDATRHDGTGQDAPKPGLRERKQARAHDTLIAEAMRLFSAQGYDQTTVDEIAEAAEISRRTLFRLFQTKGDIVLAWTRGMTQTLTEALAACPRDMPPADAMMHAFTSLVPRIAANRRDTYAWVYLIEKTPSLQSVSLQKYATWENGLTEGLLTRIVERKNRRNAARLMARGGIAIFRTALDEWIRLKGRPALVPLLQKTYALQASLWPTPQDGEPDNAEPVTPRGRKTTAR</sequence>
<reference evidence="7" key="1">
    <citation type="submission" date="2021-03" db="EMBL/GenBank/DDBJ databases">
        <title>The complete genome sequence of Acetobacter sp. TBRC 12339.</title>
        <authorList>
            <person name="Charoenyingcharoen P."/>
            <person name="Yukphan P."/>
        </authorList>
    </citation>
    <scope>NUCLEOTIDE SEQUENCE</scope>
    <source>
        <strain evidence="7">TBRC 12339</strain>
    </source>
</reference>
<evidence type="ECO:0000313" key="7">
    <source>
        <dbReference type="EMBL" id="MBO1324330.1"/>
    </source>
</evidence>
<dbReference type="PANTHER" id="PTHR30055:SF234">
    <property type="entry name" value="HTH-TYPE TRANSCRIPTIONAL REGULATOR BETI"/>
    <property type="match status" value="1"/>
</dbReference>
<dbReference type="AlphaFoldDB" id="A0A939HKC0"/>
<feature type="compositionally biased region" description="Basic and acidic residues" evidence="5">
    <location>
        <begin position="18"/>
        <end position="30"/>
    </location>
</feature>
<feature type="DNA-binding region" description="H-T-H motif" evidence="4">
    <location>
        <begin position="68"/>
        <end position="87"/>
    </location>
</feature>
<dbReference type="InterPro" id="IPR050109">
    <property type="entry name" value="HTH-type_TetR-like_transc_reg"/>
</dbReference>
<evidence type="ECO:0000313" key="8">
    <source>
        <dbReference type="Proteomes" id="UP000664073"/>
    </source>
</evidence>
<organism evidence="7 8">
    <name type="scientific">Acetobacter garciniae</name>
    <dbReference type="NCBI Taxonomy" id="2817435"/>
    <lineage>
        <taxon>Bacteria</taxon>
        <taxon>Pseudomonadati</taxon>
        <taxon>Pseudomonadota</taxon>
        <taxon>Alphaproteobacteria</taxon>
        <taxon>Acetobacterales</taxon>
        <taxon>Acetobacteraceae</taxon>
        <taxon>Acetobacter</taxon>
    </lineage>
</organism>
<accession>A0A939HKC0</accession>